<keyword evidence="9" id="KW-1185">Reference proteome</keyword>
<evidence type="ECO:0000256" key="2">
    <source>
        <dbReference type="ARBA" id="ARBA00022723"/>
    </source>
</evidence>
<dbReference type="RefSeq" id="WP_092122042.1">
    <property type="nucleotide sequence ID" value="NZ_FMXO01000014.1"/>
</dbReference>
<evidence type="ECO:0000256" key="4">
    <source>
        <dbReference type="ARBA" id="ARBA00022833"/>
    </source>
</evidence>
<dbReference type="GO" id="GO:0008237">
    <property type="term" value="F:metallopeptidase activity"/>
    <property type="evidence" value="ECO:0007669"/>
    <property type="project" value="UniProtKB-KW"/>
</dbReference>
<name>A0A1G6DWF8_9BACT</name>
<dbReference type="EMBL" id="FMXO01000014">
    <property type="protein sequence ID" value="SDB49471.1"/>
    <property type="molecule type" value="Genomic_DNA"/>
</dbReference>
<evidence type="ECO:0000259" key="7">
    <source>
        <dbReference type="PROSITE" id="PS50249"/>
    </source>
</evidence>
<evidence type="ECO:0000256" key="1">
    <source>
        <dbReference type="ARBA" id="ARBA00022670"/>
    </source>
</evidence>
<evidence type="ECO:0000313" key="9">
    <source>
        <dbReference type="Proteomes" id="UP000198771"/>
    </source>
</evidence>
<dbReference type="Pfam" id="PF04002">
    <property type="entry name" value="RadC"/>
    <property type="match status" value="1"/>
</dbReference>
<gene>
    <name evidence="8" type="ORF">SAMN05660653_02419</name>
</gene>
<dbReference type="PANTHER" id="PTHR30471">
    <property type="entry name" value="DNA REPAIR PROTEIN RADC"/>
    <property type="match status" value="1"/>
</dbReference>
<dbReference type="AlphaFoldDB" id="A0A1G6DWF8"/>
<evidence type="ECO:0000256" key="6">
    <source>
        <dbReference type="RuleBase" id="RU003797"/>
    </source>
</evidence>
<dbReference type="NCBIfam" id="NF000642">
    <property type="entry name" value="PRK00024.1"/>
    <property type="match status" value="1"/>
</dbReference>
<dbReference type="Proteomes" id="UP000198771">
    <property type="component" value="Unassembled WGS sequence"/>
</dbReference>
<protein>
    <submittedName>
        <fullName evidence="8">DNA repair protein RadC</fullName>
    </submittedName>
</protein>
<evidence type="ECO:0000313" key="8">
    <source>
        <dbReference type="EMBL" id="SDB49471.1"/>
    </source>
</evidence>
<dbReference type="InterPro" id="IPR025657">
    <property type="entry name" value="RadC_JAB"/>
</dbReference>
<dbReference type="NCBIfam" id="TIGR00608">
    <property type="entry name" value="radc"/>
    <property type="match status" value="1"/>
</dbReference>
<keyword evidence="3" id="KW-0378">Hydrolase</keyword>
<dbReference type="CDD" id="cd08071">
    <property type="entry name" value="MPN_DUF2466"/>
    <property type="match status" value="1"/>
</dbReference>
<dbReference type="InterPro" id="IPR010994">
    <property type="entry name" value="RuvA_2-like"/>
</dbReference>
<keyword evidence="2" id="KW-0479">Metal-binding</keyword>
<evidence type="ECO:0000256" key="3">
    <source>
        <dbReference type="ARBA" id="ARBA00022801"/>
    </source>
</evidence>
<comment type="similarity">
    <text evidence="6">Belongs to the UPF0758 family.</text>
</comment>
<dbReference type="Gene3D" id="3.40.140.10">
    <property type="entry name" value="Cytidine Deaminase, domain 2"/>
    <property type="match status" value="1"/>
</dbReference>
<dbReference type="GO" id="GO:0046872">
    <property type="term" value="F:metal ion binding"/>
    <property type="evidence" value="ECO:0007669"/>
    <property type="project" value="UniProtKB-KW"/>
</dbReference>
<keyword evidence="5" id="KW-0482">Metalloprotease</keyword>
<feature type="domain" description="MPN" evidence="7">
    <location>
        <begin position="103"/>
        <end position="225"/>
    </location>
</feature>
<dbReference type="OrthoDB" id="9804482at2"/>
<reference evidence="8 9" key="1">
    <citation type="submission" date="2016-10" db="EMBL/GenBank/DDBJ databases">
        <authorList>
            <person name="de Groot N.N."/>
        </authorList>
    </citation>
    <scope>NUCLEOTIDE SEQUENCE [LARGE SCALE GENOMIC DNA]</scope>
    <source>
        <strain evidence="8 9">ASO4-2</strain>
    </source>
</reference>
<evidence type="ECO:0000256" key="5">
    <source>
        <dbReference type="ARBA" id="ARBA00023049"/>
    </source>
</evidence>
<dbReference type="GO" id="GO:0006508">
    <property type="term" value="P:proteolysis"/>
    <property type="evidence" value="ECO:0007669"/>
    <property type="project" value="UniProtKB-KW"/>
</dbReference>
<accession>A0A1G6DWF8</accession>
<dbReference type="PANTHER" id="PTHR30471:SF3">
    <property type="entry name" value="UPF0758 PROTEIN YEES-RELATED"/>
    <property type="match status" value="1"/>
</dbReference>
<sequence length="225" mass="25976">MPMDKHYLGHRKRLKARLAENSQGLADYEVMELLLGYALPRRDTKQLAKEMLTRFGSLRGIYYARPNELEGVPGMSSSVIVLLDVWREFWGRVQEGAVQERHVFSHPRTVADFAIARLGHELTEQFWVALVDNKNRLVQWRQVSRGTVDQTPVYPREILRMVLHHQASGLILVHNHPGGDPKPSIQDQELTRKMQRAAQEMDIRVLDHIIVTESDYFSFQAQGLL</sequence>
<dbReference type="SUPFAM" id="SSF47781">
    <property type="entry name" value="RuvA domain 2-like"/>
    <property type="match status" value="1"/>
</dbReference>
<keyword evidence="1" id="KW-0645">Protease</keyword>
<proteinExistence type="inferred from homology"/>
<dbReference type="InterPro" id="IPR001405">
    <property type="entry name" value="UPF0758"/>
</dbReference>
<organism evidence="8 9">
    <name type="scientific">Desulfonatronum thiosulfatophilum</name>
    <dbReference type="NCBI Taxonomy" id="617002"/>
    <lineage>
        <taxon>Bacteria</taxon>
        <taxon>Pseudomonadati</taxon>
        <taxon>Thermodesulfobacteriota</taxon>
        <taxon>Desulfovibrionia</taxon>
        <taxon>Desulfovibrionales</taxon>
        <taxon>Desulfonatronaceae</taxon>
        <taxon>Desulfonatronum</taxon>
    </lineage>
</organism>
<dbReference type="PROSITE" id="PS50249">
    <property type="entry name" value="MPN"/>
    <property type="match status" value="1"/>
</dbReference>
<dbReference type="InterPro" id="IPR037518">
    <property type="entry name" value="MPN"/>
</dbReference>
<keyword evidence="4" id="KW-0862">Zinc</keyword>
<dbReference type="STRING" id="617002.SAMN05660653_02419"/>